<evidence type="ECO:0000259" key="2">
    <source>
        <dbReference type="Pfam" id="PF10214"/>
    </source>
</evidence>
<accession>A0AAI8YP05</accession>
<feature type="region of interest" description="Disordered" evidence="1">
    <location>
        <begin position="819"/>
        <end position="850"/>
    </location>
</feature>
<dbReference type="PANTHER" id="PTHR28221:SF2">
    <property type="entry name" value="RNA POLYMERASE I-SPECIFIC TRANSCRIPTION INITIATION FACTOR RRN6"/>
    <property type="match status" value="1"/>
</dbReference>
<dbReference type="EMBL" id="CAUWAG010000018">
    <property type="protein sequence ID" value="CAJ2511808.1"/>
    <property type="molecule type" value="Genomic_DNA"/>
</dbReference>
<evidence type="ECO:0000313" key="5">
    <source>
        <dbReference type="Proteomes" id="UP001295740"/>
    </source>
</evidence>
<dbReference type="Pfam" id="PF20639">
    <property type="entry name" value="Rrn6_K-rich"/>
    <property type="match status" value="1"/>
</dbReference>
<sequence>MTERHTLDSSIGLAGRLSHLPYGTGKAEDCGWQSSRDFAQNTSIFKELGPRKTWFSAAPARVPHPPSGSAWQQSRRQQRYLLKNHPEAHLGNEVLHEHLLEGNLRPQASAAVPSRSSLLAVGELVDKSELQETIGAPLVATACGDANDIFRLARLDLSKWKWDEKGGVALRVPEMGDEEPCLWEEDAGSIRLLKCIVDHKRYDPTRWLVVQRESGTEVFQPEYQRIPTAAPRDATRDPSHIAANLLFRISKHQTGGNVHTDVSFNPGTRANPPQLGIVDERGFWSVWDITLTKSSKKPVPVMIKCGHIEHGVLKHLPYRSKLGTEWHKLLWVGYSQARAGELAMFGDDKDTVGAQSRGAFPPLERSSLLLICNSSSVRLLDLATGSYLPDLSFLRQDRLGCVLDVHANLQDPQYFFVLTTSRLFVVRVYSVPGSEWGKPETRWSILLSSPHLRDALDRTLKLTVTQGAKSAGHVTSLVFIYSTENAWLDLFCVNASKKDPDMVTCHRETIKASCCYGTSSESMVQTLRVHPATVALPFGDKLTEHARSLADQHVRFYQMTALKSDMSLVSALCTSSTSPVSQISPPTYRLSRPSKPPNNKAKVAKNFSSRFLVPDDLVVENEMKARPLTTQESNTDRTRFSAPRFFKLFYEHLCSAFQDSLQGATSPEDDAFGSNPFDGVHLAVEEALESGSMCAGTLLQLMQVFNVPNDVSDAASEWEFEVKRLNDVDPAIQVMDLSGSYGKLMSSANTSLKEAYARLLDIAASHGSISEANHTHAETRAAMFRQIASDIYLSLNGVRHLKPDSSQDKLDAAEDMVIDSQPTSSPYDTQSQRSVASSRKSLSQEPQQEDPAMALIKAYTGTGKFVPQKQFELLDKWQLGADSQDYVFDLDRSTEKTPGMLRRAKQMARESRKRRRAETLFQMARQPELPSTQPAPDTRFFSSQRTQPTGYSSQPLHSDPIHTMSQPLTGAFGRRPDRPQKKAKKRKGGF</sequence>
<feature type="domain" description="RRN6 K-rich C-terminal" evidence="3">
    <location>
        <begin position="872"/>
        <end position="990"/>
    </location>
</feature>
<dbReference type="Proteomes" id="UP001295740">
    <property type="component" value="Unassembled WGS sequence"/>
</dbReference>
<dbReference type="PANTHER" id="PTHR28221">
    <property type="entry name" value="RNA POLYMERASE I-SPECIFIC TRANSCRIPTION INITIATION FACTOR RRN6"/>
    <property type="match status" value="1"/>
</dbReference>
<feature type="compositionally biased region" description="Polar residues" evidence="1">
    <location>
        <begin position="820"/>
        <end position="846"/>
    </location>
</feature>
<dbReference type="Pfam" id="PF10214">
    <property type="entry name" value="Rrn6_beta-prop"/>
    <property type="match status" value="1"/>
</dbReference>
<feature type="compositionally biased region" description="Basic residues" evidence="1">
    <location>
        <begin position="902"/>
        <end position="916"/>
    </location>
</feature>
<feature type="compositionally biased region" description="Polar residues" evidence="1">
    <location>
        <begin position="929"/>
        <end position="956"/>
    </location>
</feature>
<organism evidence="4 5">
    <name type="scientific">Anthostomella pinea</name>
    <dbReference type="NCBI Taxonomy" id="933095"/>
    <lineage>
        <taxon>Eukaryota</taxon>
        <taxon>Fungi</taxon>
        <taxon>Dikarya</taxon>
        <taxon>Ascomycota</taxon>
        <taxon>Pezizomycotina</taxon>
        <taxon>Sordariomycetes</taxon>
        <taxon>Xylariomycetidae</taxon>
        <taxon>Xylariales</taxon>
        <taxon>Xylariaceae</taxon>
        <taxon>Anthostomella</taxon>
    </lineage>
</organism>
<evidence type="ECO:0000313" key="4">
    <source>
        <dbReference type="EMBL" id="CAJ2511808.1"/>
    </source>
</evidence>
<name>A0AAI8YP05_9PEZI</name>
<dbReference type="GO" id="GO:0001163">
    <property type="term" value="F:RNA polymerase I transcription regulatory region sequence-specific DNA binding"/>
    <property type="evidence" value="ECO:0007669"/>
    <property type="project" value="TreeGrafter"/>
</dbReference>
<gene>
    <name evidence="4" type="ORF">KHLLAP_LOCUS12276</name>
</gene>
<dbReference type="AlphaFoldDB" id="A0AAI8YP05"/>
<dbReference type="GO" id="GO:0001179">
    <property type="term" value="F:RNA polymerase I general transcription initiation factor binding"/>
    <property type="evidence" value="ECO:0007669"/>
    <property type="project" value="TreeGrafter"/>
</dbReference>
<dbReference type="GO" id="GO:0042790">
    <property type="term" value="P:nucleolar large rRNA transcription by RNA polymerase I"/>
    <property type="evidence" value="ECO:0007669"/>
    <property type="project" value="TreeGrafter"/>
</dbReference>
<dbReference type="InterPro" id="IPR019350">
    <property type="entry name" value="RNA_pol_I-sp_TIF_RRN6-like"/>
</dbReference>
<keyword evidence="5" id="KW-1185">Reference proteome</keyword>
<dbReference type="InterPro" id="IPR048535">
    <property type="entry name" value="RRN6_beta-prop"/>
</dbReference>
<proteinExistence type="predicted"/>
<dbReference type="InterPro" id="IPR048536">
    <property type="entry name" value="Rrn6_K-rich"/>
</dbReference>
<comment type="caution">
    <text evidence="4">The sequence shown here is derived from an EMBL/GenBank/DDBJ whole genome shotgun (WGS) entry which is preliminary data.</text>
</comment>
<feature type="compositionally biased region" description="Basic residues" evidence="1">
    <location>
        <begin position="981"/>
        <end position="990"/>
    </location>
</feature>
<evidence type="ECO:0000259" key="3">
    <source>
        <dbReference type="Pfam" id="PF20639"/>
    </source>
</evidence>
<protein>
    <submittedName>
        <fullName evidence="4">Uu.00g074330.m01.CDS01</fullName>
    </submittedName>
</protein>
<feature type="domain" description="RRN6 beta-propeller" evidence="2">
    <location>
        <begin position="113"/>
        <end position="504"/>
    </location>
</feature>
<reference evidence="4" key="1">
    <citation type="submission" date="2023-10" db="EMBL/GenBank/DDBJ databases">
        <authorList>
            <person name="Hackl T."/>
        </authorList>
    </citation>
    <scope>NUCLEOTIDE SEQUENCE</scope>
</reference>
<dbReference type="GO" id="GO:0070860">
    <property type="term" value="C:RNA polymerase I core factor complex"/>
    <property type="evidence" value="ECO:0007669"/>
    <property type="project" value="TreeGrafter"/>
</dbReference>
<feature type="region of interest" description="Disordered" evidence="1">
    <location>
        <begin position="899"/>
        <end position="990"/>
    </location>
</feature>
<evidence type="ECO:0000256" key="1">
    <source>
        <dbReference type="SAM" id="MobiDB-lite"/>
    </source>
</evidence>